<dbReference type="Gramene" id="AET3Gv20123900.1">
    <property type="protein sequence ID" value="AET3Gv20123900.1"/>
    <property type="gene ID" value="AET3Gv20123900"/>
</dbReference>
<reference evidence="2" key="1">
    <citation type="journal article" date="2014" name="Science">
        <title>Ancient hybridizations among the ancestral genomes of bread wheat.</title>
        <authorList>
            <consortium name="International Wheat Genome Sequencing Consortium,"/>
            <person name="Marcussen T."/>
            <person name="Sandve S.R."/>
            <person name="Heier L."/>
            <person name="Spannagl M."/>
            <person name="Pfeifer M."/>
            <person name="Jakobsen K.S."/>
            <person name="Wulff B.B."/>
            <person name="Steuernagel B."/>
            <person name="Mayer K.F."/>
            <person name="Olsen O.A."/>
        </authorList>
    </citation>
    <scope>NUCLEOTIDE SEQUENCE [LARGE SCALE GENOMIC DNA]</scope>
    <source>
        <strain evidence="2">cv. AL8/78</strain>
    </source>
</reference>
<evidence type="ECO:0000313" key="1">
    <source>
        <dbReference type="EnsemblPlants" id="AET3Gv20123900.1"/>
    </source>
</evidence>
<reference evidence="2" key="2">
    <citation type="journal article" date="2017" name="Nat. Plants">
        <title>The Aegilops tauschii genome reveals multiple impacts of transposons.</title>
        <authorList>
            <person name="Zhao G."/>
            <person name="Zou C."/>
            <person name="Li K."/>
            <person name="Wang K."/>
            <person name="Li T."/>
            <person name="Gao L."/>
            <person name="Zhang X."/>
            <person name="Wang H."/>
            <person name="Yang Z."/>
            <person name="Liu X."/>
            <person name="Jiang W."/>
            <person name="Mao L."/>
            <person name="Kong X."/>
            <person name="Jiao Y."/>
            <person name="Jia J."/>
        </authorList>
    </citation>
    <scope>NUCLEOTIDE SEQUENCE [LARGE SCALE GENOMIC DNA]</scope>
    <source>
        <strain evidence="2">cv. AL8/78</strain>
    </source>
</reference>
<keyword evidence="2" id="KW-1185">Reference proteome</keyword>
<evidence type="ECO:0000313" key="2">
    <source>
        <dbReference type="Proteomes" id="UP000015105"/>
    </source>
</evidence>
<dbReference type="Proteomes" id="UP000015105">
    <property type="component" value="Chromosome 3D"/>
</dbReference>
<dbReference type="AlphaFoldDB" id="A0A453DW55"/>
<name>A0A453DW55_AEGTS</name>
<reference evidence="1" key="4">
    <citation type="submission" date="2019-03" db="UniProtKB">
        <authorList>
            <consortium name="EnsemblPlants"/>
        </authorList>
    </citation>
    <scope>IDENTIFICATION</scope>
</reference>
<sequence length="97" mass="10780">MKHNTMKVLSKVSSIQRVCSPAGAMGFLFPVTLVNSSVCRCSLFQGYPTCLSSGLAAREASVGSSRAPVDSEWALFVPVEDFIYCNQHHMWRGYFRK</sequence>
<accession>A0A453DW55</accession>
<reference evidence="1" key="3">
    <citation type="journal article" date="2017" name="Nature">
        <title>Genome sequence of the progenitor of the wheat D genome Aegilops tauschii.</title>
        <authorList>
            <person name="Luo M.C."/>
            <person name="Gu Y.Q."/>
            <person name="Puiu D."/>
            <person name="Wang H."/>
            <person name="Twardziok S.O."/>
            <person name="Deal K.R."/>
            <person name="Huo N."/>
            <person name="Zhu T."/>
            <person name="Wang L."/>
            <person name="Wang Y."/>
            <person name="McGuire P.E."/>
            <person name="Liu S."/>
            <person name="Long H."/>
            <person name="Ramasamy R.K."/>
            <person name="Rodriguez J.C."/>
            <person name="Van S.L."/>
            <person name="Yuan L."/>
            <person name="Wang Z."/>
            <person name="Xia Z."/>
            <person name="Xiao L."/>
            <person name="Anderson O.D."/>
            <person name="Ouyang S."/>
            <person name="Liang Y."/>
            <person name="Zimin A.V."/>
            <person name="Pertea G."/>
            <person name="Qi P."/>
            <person name="Bennetzen J.L."/>
            <person name="Dai X."/>
            <person name="Dawson M.W."/>
            <person name="Muller H.G."/>
            <person name="Kugler K."/>
            <person name="Rivarola-Duarte L."/>
            <person name="Spannagl M."/>
            <person name="Mayer K.F.X."/>
            <person name="Lu F.H."/>
            <person name="Bevan M.W."/>
            <person name="Leroy P."/>
            <person name="Li P."/>
            <person name="You F.M."/>
            <person name="Sun Q."/>
            <person name="Liu Z."/>
            <person name="Lyons E."/>
            <person name="Wicker T."/>
            <person name="Salzberg S.L."/>
            <person name="Devos K.M."/>
            <person name="Dvorak J."/>
        </authorList>
    </citation>
    <scope>NUCLEOTIDE SEQUENCE [LARGE SCALE GENOMIC DNA]</scope>
    <source>
        <strain evidence="1">cv. AL8/78</strain>
    </source>
</reference>
<reference evidence="1" key="5">
    <citation type="journal article" date="2021" name="G3 (Bethesda)">
        <title>Aegilops tauschii genome assembly Aet v5.0 features greater sequence contiguity and improved annotation.</title>
        <authorList>
            <person name="Wang L."/>
            <person name="Zhu T."/>
            <person name="Rodriguez J.C."/>
            <person name="Deal K.R."/>
            <person name="Dubcovsky J."/>
            <person name="McGuire P.E."/>
            <person name="Lux T."/>
            <person name="Spannagl M."/>
            <person name="Mayer K.F.X."/>
            <person name="Baldrich P."/>
            <person name="Meyers B.C."/>
            <person name="Huo N."/>
            <person name="Gu Y.Q."/>
            <person name="Zhou H."/>
            <person name="Devos K.M."/>
            <person name="Bennetzen J.L."/>
            <person name="Unver T."/>
            <person name="Budak H."/>
            <person name="Gulick P.J."/>
            <person name="Galiba G."/>
            <person name="Kalapos B."/>
            <person name="Nelson D.R."/>
            <person name="Li P."/>
            <person name="You F.M."/>
            <person name="Luo M.C."/>
            <person name="Dvorak J."/>
        </authorList>
    </citation>
    <scope>NUCLEOTIDE SEQUENCE [LARGE SCALE GENOMIC DNA]</scope>
    <source>
        <strain evidence="1">cv. AL8/78</strain>
    </source>
</reference>
<dbReference type="EnsemblPlants" id="AET3Gv20123900.1">
    <property type="protein sequence ID" value="AET3Gv20123900.1"/>
    <property type="gene ID" value="AET3Gv20123900"/>
</dbReference>
<proteinExistence type="predicted"/>
<organism evidence="1 2">
    <name type="scientific">Aegilops tauschii subsp. strangulata</name>
    <name type="common">Goatgrass</name>
    <dbReference type="NCBI Taxonomy" id="200361"/>
    <lineage>
        <taxon>Eukaryota</taxon>
        <taxon>Viridiplantae</taxon>
        <taxon>Streptophyta</taxon>
        <taxon>Embryophyta</taxon>
        <taxon>Tracheophyta</taxon>
        <taxon>Spermatophyta</taxon>
        <taxon>Magnoliopsida</taxon>
        <taxon>Liliopsida</taxon>
        <taxon>Poales</taxon>
        <taxon>Poaceae</taxon>
        <taxon>BOP clade</taxon>
        <taxon>Pooideae</taxon>
        <taxon>Triticodae</taxon>
        <taxon>Triticeae</taxon>
        <taxon>Triticinae</taxon>
        <taxon>Aegilops</taxon>
    </lineage>
</organism>
<protein>
    <submittedName>
        <fullName evidence="1">Uncharacterized protein</fullName>
    </submittedName>
</protein>